<protein>
    <recommendedName>
        <fullName evidence="9">Magnesium transporter MgtE</fullName>
    </recommendedName>
</protein>
<dbReference type="InterPro" id="IPR038076">
    <property type="entry name" value="MgtE_N_sf"/>
</dbReference>
<dbReference type="SUPFAM" id="SSF161093">
    <property type="entry name" value="MgtE membrane domain-like"/>
    <property type="match status" value="1"/>
</dbReference>
<evidence type="ECO:0000256" key="8">
    <source>
        <dbReference type="PROSITE-ProRule" id="PRU00703"/>
    </source>
</evidence>
<evidence type="ECO:0000256" key="5">
    <source>
        <dbReference type="ARBA" id="ARBA00022842"/>
    </source>
</evidence>
<dbReference type="InterPro" id="IPR006668">
    <property type="entry name" value="Mg_transptr_MgtE_intracell_dom"/>
</dbReference>
<dbReference type="SUPFAM" id="SSF54631">
    <property type="entry name" value="CBS-domain pair"/>
    <property type="match status" value="1"/>
</dbReference>
<organism evidence="11 12">
    <name type="scientific">Heliorestis convoluta</name>
    <dbReference type="NCBI Taxonomy" id="356322"/>
    <lineage>
        <taxon>Bacteria</taxon>
        <taxon>Bacillati</taxon>
        <taxon>Bacillota</taxon>
        <taxon>Clostridia</taxon>
        <taxon>Eubacteriales</taxon>
        <taxon>Heliobacteriaceae</taxon>
        <taxon>Heliorestis</taxon>
    </lineage>
</organism>
<dbReference type="PROSITE" id="PS51371">
    <property type="entry name" value="CBS"/>
    <property type="match status" value="1"/>
</dbReference>
<sequence>MVKVRDLLERIANAMIDEERKHTIEEFVHKKNWQALREELSEWPLPEIADLLLELDKADRVLVFRMLPRRISGDVFSYMESEHRKGLLKDLTDEETRHLLASLTPDDRTNLFEELPGQVTQHLLNFLSPEDLRESRQLLGYPEESVGRLMTPDYVAVRPEWTVHEALEHIRLKGKRSETINVIYVTDQSWKLLDALELQKFILARPDDTIDQIMDDNFVSLSAFEDREKAVFAMQKYDLFALPVVDTDGVLIGMVTIDDVFDVAQKEATEDFHKGAAVAPLKTSYREASVWSLYRKRVGWLMTLVVVNLASSGVIAAYEDMLSAAIALAFFIPLLIDSGGNAGAQSATLMVRALATGDIKLNQWYKTISKEMKVGIAIGLTMALGSLLLGYFRGGFEIGLIVGITMVTLVIVANIIGTILPFLLVRIRVDPAVASGPLITSIIDAVGLLIYFSIAAMVLGQVG</sequence>
<keyword evidence="5 9" id="KW-0460">Magnesium</keyword>
<dbReference type="AlphaFoldDB" id="A0A5Q2MXD0"/>
<dbReference type="SMART" id="SM00924">
    <property type="entry name" value="MgtE_N"/>
    <property type="match status" value="1"/>
</dbReference>
<gene>
    <name evidence="11" type="ORF">FTV88_1015</name>
</gene>
<evidence type="ECO:0000256" key="1">
    <source>
        <dbReference type="ARBA" id="ARBA00004141"/>
    </source>
</evidence>
<keyword evidence="6 9" id="KW-1133">Transmembrane helix</keyword>
<dbReference type="CDD" id="cd04606">
    <property type="entry name" value="CBS_pair_Mg_transporter"/>
    <property type="match status" value="1"/>
</dbReference>
<comment type="similarity">
    <text evidence="2 9">Belongs to the SLC41A transporter family.</text>
</comment>
<dbReference type="InterPro" id="IPR000644">
    <property type="entry name" value="CBS_dom"/>
</dbReference>
<dbReference type="PANTHER" id="PTHR43773">
    <property type="entry name" value="MAGNESIUM TRANSPORTER MGTE"/>
    <property type="match status" value="1"/>
</dbReference>
<feature type="transmembrane region" description="Helical" evidence="9">
    <location>
        <begin position="298"/>
        <end position="318"/>
    </location>
</feature>
<dbReference type="Gene3D" id="3.10.580.10">
    <property type="entry name" value="CBS-domain"/>
    <property type="match status" value="1"/>
</dbReference>
<reference evidence="12" key="1">
    <citation type="submission" date="2019-11" db="EMBL/GenBank/DDBJ databases">
        <title>Genome sequence of Heliorestis convoluta strain HH, an alkaliphilic and minimalistic phototrophic bacterium from a soda lake in Egypt.</title>
        <authorList>
            <person name="Dewey E.D."/>
            <person name="Stokes L.M."/>
            <person name="Burchell B.M."/>
            <person name="Shaffer K.N."/>
            <person name="Huntington A.M."/>
            <person name="Baker J.M."/>
            <person name="Nadendla S."/>
            <person name="Giglio M.G."/>
            <person name="Touchman J.W."/>
            <person name="Blankenship R.E."/>
            <person name="Madigan M.T."/>
            <person name="Sattley W.M."/>
        </authorList>
    </citation>
    <scope>NUCLEOTIDE SEQUENCE [LARGE SCALE GENOMIC DNA]</scope>
    <source>
        <strain evidence="12">HH</strain>
    </source>
</reference>
<feature type="transmembrane region" description="Helical" evidence="9">
    <location>
        <begin position="398"/>
        <end position="425"/>
    </location>
</feature>
<evidence type="ECO:0000256" key="3">
    <source>
        <dbReference type="ARBA" id="ARBA00022448"/>
    </source>
</evidence>
<dbReference type="Pfam" id="PF00571">
    <property type="entry name" value="CBS"/>
    <property type="match status" value="2"/>
</dbReference>
<dbReference type="Pfam" id="PF01769">
    <property type="entry name" value="MgtE"/>
    <property type="match status" value="1"/>
</dbReference>
<evidence type="ECO:0000313" key="11">
    <source>
        <dbReference type="EMBL" id="QGG47167.1"/>
    </source>
</evidence>
<evidence type="ECO:0000256" key="6">
    <source>
        <dbReference type="ARBA" id="ARBA00022989"/>
    </source>
</evidence>
<keyword evidence="4 9" id="KW-0812">Transmembrane</keyword>
<accession>A0A5Q2MXD0</accession>
<dbReference type="Gene3D" id="1.25.60.10">
    <property type="entry name" value="MgtE N-terminal domain-like"/>
    <property type="match status" value="1"/>
</dbReference>
<dbReference type="EMBL" id="CP045875">
    <property type="protein sequence ID" value="QGG47167.1"/>
    <property type="molecule type" value="Genomic_DNA"/>
</dbReference>
<comment type="function">
    <text evidence="9">Acts as a magnesium transporter.</text>
</comment>
<dbReference type="KEGG" id="hcv:FTV88_1015"/>
<evidence type="ECO:0000256" key="4">
    <source>
        <dbReference type="ARBA" id="ARBA00022692"/>
    </source>
</evidence>
<evidence type="ECO:0000313" key="12">
    <source>
        <dbReference type="Proteomes" id="UP000366051"/>
    </source>
</evidence>
<dbReference type="PANTHER" id="PTHR43773:SF1">
    <property type="entry name" value="MAGNESIUM TRANSPORTER MGTE"/>
    <property type="match status" value="1"/>
</dbReference>
<feature type="transmembrane region" description="Helical" evidence="9">
    <location>
        <begin position="324"/>
        <end position="344"/>
    </location>
</feature>
<evidence type="ECO:0000256" key="7">
    <source>
        <dbReference type="ARBA" id="ARBA00023136"/>
    </source>
</evidence>
<dbReference type="GO" id="GO:0015095">
    <property type="term" value="F:magnesium ion transmembrane transporter activity"/>
    <property type="evidence" value="ECO:0007669"/>
    <property type="project" value="UniProtKB-UniRule"/>
</dbReference>
<dbReference type="Pfam" id="PF03448">
    <property type="entry name" value="MgtE_N"/>
    <property type="match status" value="1"/>
</dbReference>
<dbReference type="Gene3D" id="1.10.357.20">
    <property type="entry name" value="SLC41 divalent cation transporters, integral membrane domain"/>
    <property type="match status" value="1"/>
</dbReference>
<keyword evidence="3 9" id="KW-0813">Transport</keyword>
<evidence type="ECO:0000256" key="9">
    <source>
        <dbReference type="RuleBase" id="RU362011"/>
    </source>
</evidence>
<keyword evidence="9" id="KW-0479">Metal-binding</keyword>
<dbReference type="InterPro" id="IPR046342">
    <property type="entry name" value="CBS_dom_sf"/>
</dbReference>
<dbReference type="SUPFAM" id="SSF158791">
    <property type="entry name" value="MgtE N-terminal domain-like"/>
    <property type="match status" value="1"/>
</dbReference>
<keyword evidence="8" id="KW-0129">CBS domain</keyword>
<evidence type="ECO:0000259" key="10">
    <source>
        <dbReference type="PROSITE" id="PS51371"/>
    </source>
</evidence>
<dbReference type="GO" id="GO:0046872">
    <property type="term" value="F:metal ion binding"/>
    <property type="evidence" value="ECO:0007669"/>
    <property type="project" value="UniProtKB-KW"/>
</dbReference>
<name>A0A5Q2MXD0_9FIRM</name>
<feature type="domain" description="CBS" evidence="10">
    <location>
        <begin position="214"/>
        <end position="270"/>
    </location>
</feature>
<comment type="subcellular location">
    <subcellularLocation>
        <location evidence="9">Cell membrane</location>
        <topology evidence="9">Multi-pass membrane protein</topology>
    </subcellularLocation>
    <subcellularLocation>
        <location evidence="1">Membrane</location>
        <topology evidence="1">Multi-pass membrane protein</topology>
    </subcellularLocation>
</comment>
<comment type="subunit">
    <text evidence="9">Homodimer.</text>
</comment>
<feature type="transmembrane region" description="Helical" evidence="9">
    <location>
        <begin position="437"/>
        <end position="459"/>
    </location>
</feature>
<keyword evidence="7 9" id="KW-0472">Membrane</keyword>
<proteinExistence type="inferred from homology"/>
<dbReference type="Proteomes" id="UP000366051">
    <property type="component" value="Chromosome"/>
</dbReference>
<keyword evidence="12" id="KW-1185">Reference proteome</keyword>
<evidence type="ECO:0000256" key="2">
    <source>
        <dbReference type="ARBA" id="ARBA00009749"/>
    </source>
</evidence>
<dbReference type="SMART" id="SM00116">
    <property type="entry name" value="CBS"/>
    <property type="match status" value="1"/>
</dbReference>
<dbReference type="InterPro" id="IPR006669">
    <property type="entry name" value="MgtE_transporter"/>
</dbReference>
<dbReference type="InterPro" id="IPR036739">
    <property type="entry name" value="SLC41_membr_dom_sf"/>
</dbReference>
<dbReference type="GO" id="GO:0005886">
    <property type="term" value="C:plasma membrane"/>
    <property type="evidence" value="ECO:0007669"/>
    <property type="project" value="UniProtKB-SubCell"/>
</dbReference>
<feature type="transmembrane region" description="Helical" evidence="9">
    <location>
        <begin position="374"/>
        <end position="392"/>
    </location>
</feature>
<keyword evidence="9" id="KW-1003">Cell membrane</keyword>
<dbReference type="InterPro" id="IPR006667">
    <property type="entry name" value="SLC41_membr_dom"/>
</dbReference>
<dbReference type="NCBIfam" id="TIGR00400">
    <property type="entry name" value="mgtE"/>
    <property type="match status" value="1"/>
</dbReference>